<gene>
    <name evidence="1" type="ORF">ERS852407_05752</name>
</gene>
<dbReference type="Proteomes" id="UP000095651">
    <property type="component" value="Unassembled WGS sequence"/>
</dbReference>
<name>A0A174MM86_9FIRM</name>
<evidence type="ECO:0008006" key="3">
    <source>
        <dbReference type="Google" id="ProtNLM"/>
    </source>
</evidence>
<dbReference type="Gene3D" id="3.40.50.450">
    <property type="match status" value="1"/>
</dbReference>
<organism evidence="1 2">
    <name type="scientific">Hungatella hathewayi</name>
    <dbReference type="NCBI Taxonomy" id="154046"/>
    <lineage>
        <taxon>Bacteria</taxon>
        <taxon>Bacillati</taxon>
        <taxon>Bacillota</taxon>
        <taxon>Clostridia</taxon>
        <taxon>Lachnospirales</taxon>
        <taxon>Lachnospiraceae</taxon>
        <taxon>Hungatella</taxon>
    </lineage>
</organism>
<sequence>MPYANDKNFFIKEISEALFHKRCDYFIGSGISAASGVISWSELLKTFTEPLGILLKDHSDLPQIAQYIVNSYSGNKGILINHIIKSMQQEYPINNYHQAIASTNLSCIWTTNYDTLLEKALCDFRLDIKADEDSVIKSKNNADIELIKLHGCIEHGNRDQIVITSEDYEDFFQNKPSMSQRLCNDMIRKSFLFIGYGYRDPNIRNIMVAARRLSGKMPQNHYMILACIKKDSETDLDFEIREKELRLWLSDLRRFGLETLIIDNYDELYNILHIISQKSRGKTVYVSGSHCNVNDTAYQLGLELEREKEVILINGQSSGIGSSVCSAFMTSCVQHMQDMNKRTMIYPNPYSVDPSYSDKPELIPSLKRERTPLFRATQLFICFPGGMGTLAELEIAVSRHCKILPVIIRDSDYGNKVIQFILSDCNIMNNLELCCPDYVAVLNAKEIPALPQIFQSVKRLLS</sequence>
<accession>A0A174MM86</accession>
<dbReference type="SUPFAM" id="SSF102405">
    <property type="entry name" value="MCP/YpsA-like"/>
    <property type="match status" value="1"/>
</dbReference>
<evidence type="ECO:0000313" key="1">
    <source>
        <dbReference type="EMBL" id="CUP37524.1"/>
    </source>
</evidence>
<dbReference type="Pfam" id="PF13289">
    <property type="entry name" value="SIR2_2"/>
    <property type="match status" value="1"/>
</dbReference>
<evidence type="ECO:0000313" key="2">
    <source>
        <dbReference type="Proteomes" id="UP000095651"/>
    </source>
</evidence>
<dbReference type="RefSeq" id="WP_055660406.1">
    <property type="nucleotide sequence ID" value="NZ_CABIXC010000027.1"/>
</dbReference>
<proteinExistence type="predicted"/>
<dbReference type="AlphaFoldDB" id="A0A174MM86"/>
<dbReference type="SUPFAM" id="SSF52467">
    <property type="entry name" value="DHS-like NAD/FAD-binding domain"/>
    <property type="match status" value="1"/>
</dbReference>
<dbReference type="InterPro" id="IPR029035">
    <property type="entry name" value="DHS-like_NAD/FAD-binding_dom"/>
</dbReference>
<reference evidence="1 2" key="1">
    <citation type="submission" date="2015-09" db="EMBL/GenBank/DDBJ databases">
        <authorList>
            <consortium name="Pathogen Informatics"/>
        </authorList>
    </citation>
    <scope>NUCLEOTIDE SEQUENCE [LARGE SCALE GENOMIC DNA]</scope>
    <source>
        <strain evidence="1 2">2789STDY5608850</strain>
    </source>
</reference>
<dbReference type="EMBL" id="CYZE01000027">
    <property type="protein sequence ID" value="CUP37524.1"/>
    <property type="molecule type" value="Genomic_DNA"/>
</dbReference>
<protein>
    <recommendedName>
        <fullName evidence="3">SIR2-like domain-containing protein</fullName>
    </recommendedName>
</protein>